<name>A0ACC2PQK3_9HYME</name>
<proteinExistence type="predicted"/>
<accession>A0ACC2PQK3</accession>
<keyword evidence="2" id="KW-1185">Reference proteome</keyword>
<evidence type="ECO:0000313" key="2">
    <source>
        <dbReference type="Proteomes" id="UP001239111"/>
    </source>
</evidence>
<reference evidence="1" key="1">
    <citation type="submission" date="2023-04" db="EMBL/GenBank/DDBJ databases">
        <title>A chromosome-level genome assembly of the parasitoid wasp Eretmocerus hayati.</title>
        <authorList>
            <person name="Zhong Y."/>
            <person name="Liu S."/>
            <person name="Liu Y."/>
        </authorList>
    </citation>
    <scope>NUCLEOTIDE SEQUENCE</scope>
    <source>
        <strain evidence="1">ZJU_SS_LIU_2023</strain>
    </source>
</reference>
<dbReference type="EMBL" id="CM056741">
    <property type="protein sequence ID" value="KAJ8685687.1"/>
    <property type="molecule type" value="Genomic_DNA"/>
</dbReference>
<protein>
    <submittedName>
        <fullName evidence="1">Uncharacterized protein</fullName>
    </submittedName>
</protein>
<organism evidence="1 2">
    <name type="scientific">Eretmocerus hayati</name>
    <dbReference type="NCBI Taxonomy" id="131215"/>
    <lineage>
        <taxon>Eukaryota</taxon>
        <taxon>Metazoa</taxon>
        <taxon>Ecdysozoa</taxon>
        <taxon>Arthropoda</taxon>
        <taxon>Hexapoda</taxon>
        <taxon>Insecta</taxon>
        <taxon>Pterygota</taxon>
        <taxon>Neoptera</taxon>
        <taxon>Endopterygota</taxon>
        <taxon>Hymenoptera</taxon>
        <taxon>Apocrita</taxon>
        <taxon>Proctotrupomorpha</taxon>
        <taxon>Chalcidoidea</taxon>
        <taxon>Aphelinidae</taxon>
        <taxon>Aphelininae</taxon>
        <taxon>Eretmocerus</taxon>
    </lineage>
</organism>
<evidence type="ECO:0000313" key="1">
    <source>
        <dbReference type="EMBL" id="KAJ8685687.1"/>
    </source>
</evidence>
<dbReference type="Proteomes" id="UP001239111">
    <property type="component" value="Chromosome 1"/>
</dbReference>
<sequence>MPHVQLNDVLRLNLFRLLQRNSFIPMYFRQWEMIEYPLLQENDETVWAVLEMNLLSNRMEIDKFGGTLESSADLEIPLIKATQRELEHEIWVVRDSVSSVKEELMSRIRSNTEKDVRDFIELHDKILDLTKRVRFLEEDLKKLQPVKKKTKQSDTATSAT</sequence>
<comment type="caution">
    <text evidence="1">The sequence shown here is derived from an EMBL/GenBank/DDBJ whole genome shotgun (WGS) entry which is preliminary data.</text>
</comment>
<gene>
    <name evidence="1" type="ORF">QAD02_021480</name>
</gene>